<dbReference type="GO" id="GO:0015846">
    <property type="term" value="P:polyamine transport"/>
    <property type="evidence" value="ECO:0007669"/>
    <property type="project" value="InterPro"/>
</dbReference>
<sequence>MRKLYSFLAGVLGVIVILTSLSFILQKKSGSGSQSDKLVIYNWGDYIDPALLKKFTKETGIEVQYETFDSNEAMYTKIKQGGTTYDIAVPSDYTIDKMIKENLLNKLDKSKLVGMDNIGKEFLGKSFDPQNDYSLPYFWGTVGIVYNDQLVDKAPMHWEDLWRPEYKNSIMLIDGAREMLGVGLTTFGYSVNSKNLEQLQAAERKLQQLTPNVKAIVADEMKGYMIQGDAAIGITFSGEASEMLDSNEHLHYIVPSEGSNLWFDNLVLPKTMKHEKEAYAFLNFINRPENAAQNAAYIGYATPNKKAKALLPDEIKNDPAFYPTDDIIKKLEVYDNLGSRWLGIYNDLYLQFKMYRK</sequence>
<dbReference type="PANTHER" id="PTHR30222:SF17">
    <property type="entry name" value="SPERMIDINE_PUTRESCINE-BINDING PERIPLASMIC PROTEIN"/>
    <property type="match status" value="1"/>
</dbReference>
<proteinExistence type="predicted"/>
<protein>
    <submittedName>
        <fullName evidence="6">Putative spermidine/putrescine ABC transporter (Periplasmic transport protein)</fullName>
    </submittedName>
</protein>
<keyword evidence="2" id="KW-0813">Transport</keyword>
<dbReference type="HOGENOM" id="CLU_026974_1_3_9"/>
<evidence type="ECO:0000256" key="5">
    <source>
        <dbReference type="PIRSR" id="PIRSR019574-1"/>
    </source>
</evidence>
<dbReference type="Pfam" id="PF13416">
    <property type="entry name" value="SBP_bac_8"/>
    <property type="match status" value="1"/>
</dbReference>
<evidence type="ECO:0000313" key="6">
    <source>
        <dbReference type="EMBL" id="AAM79374.1"/>
    </source>
</evidence>
<dbReference type="Proteomes" id="UP000000564">
    <property type="component" value="Chromosome"/>
</dbReference>
<dbReference type="CDD" id="cd13663">
    <property type="entry name" value="PBP2_PotD_PotF_like_2"/>
    <property type="match status" value="1"/>
</dbReference>
<gene>
    <name evidence="6" type="primary">potD</name>
    <name evidence="6" type="ordered locus">SpyM3_0767</name>
</gene>
<evidence type="ECO:0000256" key="4">
    <source>
        <dbReference type="ARBA" id="ARBA00022764"/>
    </source>
</evidence>
<dbReference type="InterPro" id="IPR006059">
    <property type="entry name" value="SBP"/>
</dbReference>
<dbReference type="RefSeq" id="WP_002984738.1">
    <property type="nucleotide sequence ID" value="NC_004070.1"/>
</dbReference>
<dbReference type="PRINTS" id="PR00909">
    <property type="entry name" value="SPERMDNBNDNG"/>
</dbReference>
<dbReference type="GeneID" id="69900903"/>
<accession>A0A0H2UV35</accession>
<dbReference type="InterPro" id="IPR001188">
    <property type="entry name" value="Sperm_putr-bd"/>
</dbReference>
<dbReference type="AlphaFoldDB" id="A0A0H2UV35"/>
<evidence type="ECO:0000256" key="3">
    <source>
        <dbReference type="ARBA" id="ARBA00022729"/>
    </source>
</evidence>
<evidence type="ECO:0000313" key="7">
    <source>
        <dbReference type="Proteomes" id="UP000000564"/>
    </source>
</evidence>
<dbReference type="PIRSF" id="PIRSF019574">
    <property type="entry name" value="Periplasmic_polyamine_BP"/>
    <property type="match status" value="1"/>
</dbReference>
<evidence type="ECO:0000256" key="1">
    <source>
        <dbReference type="ARBA" id="ARBA00004418"/>
    </source>
</evidence>
<dbReference type="SUPFAM" id="SSF53850">
    <property type="entry name" value="Periplasmic binding protein-like II"/>
    <property type="match status" value="1"/>
</dbReference>
<comment type="subcellular location">
    <subcellularLocation>
        <location evidence="1">Periplasm</location>
    </subcellularLocation>
</comment>
<dbReference type="KEGG" id="spg:SpyM3_0767"/>
<dbReference type="EMBL" id="AE014074">
    <property type="protein sequence ID" value="AAM79374.1"/>
    <property type="molecule type" value="Genomic_DNA"/>
</dbReference>
<dbReference type="GO" id="GO:0019808">
    <property type="term" value="F:polyamine binding"/>
    <property type="evidence" value="ECO:0007669"/>
    <property type="project" value="InterPro"/>
</dbReference>
<keyword evidence="3" id="KW-0732">Signal</keyword>
<name>A0A0H2UV35_STRP3</name>
<reference evidence="6 7" key="1">
    <citation type="journal article" date="2002" name="Proc. Natl. Acad. Sci. U.S.A.">
        <title>Genome sequence of a serotype M3 strain of group A Streptococcus: phage-encoded toxins, the high-virulence phenotype, and clone emergence.</title>
        <authorList>
            <person name="Beres S.B."/>
            <person name="Sylva G.L."/>
            <person name="Barbian K.D."/>
            <person name="Lei B."/>
            <person name="Hoff J.S."/>
            <person name="Mammarella N.D."/>
            <person name="Liu M.Y."/>
            <person name="Smoot J.C."/>
            <person name="Porcella S.F."/>
            <person name="Parkins L.D."/>
            <person name="Campbell D.S."/>
            <person name="Smith T.M."/>
            <person name="McCormick J.K."/>
            <person name="Leung D.Y."/>
            <person name="Schlievert P.M."/>
            <person name="Musser J.M."/>
        </authorList>
    </citation>
    <scope>NUCLEOTIDE SEQUENCE [LARGE SCALE GENOMIC DNA]</scope>
    <source>
        <strain evidence="7">ATCC BAA-595 / MGAS315</strain>
    </source>
</reference>
<feature type="binding site" evidence="5">
    <location>
        <position position="93"/>
    </location>
    <ligand>
        <name>spermidine</name>
        <dbReference type="ChEBI" id="CHEBI:57834"/>
    </ligand>
</feature>
<dbReference type="Gene3D" id="3.40.190.10">
    <property type="entry name" value="Periplasmic binding protein-like II"/>
    <property type="match status" value="2"/>
</dbReference>
<dbReference type="PANTHER" id="PTHR30222">
    <property type="entry name" value="SPERMIDINE/PUTRESCINE-BINDING PERIPLASMIC PROTEIN"/>
    <property type="match status" value="1"/>
</dbReference>
<organism evidence="6 7">
    <name type="scientific">Streptococcus pyogenes serotype M3 (strain ATCC BAA-595 / MGAS315)</name>
    <dbReference type="NCBI Taxonomy" id="198466"/>
    <lineage>
        <taxon>Bacteria</taxon>
        <taxon>Bacillati</taxon>
        <taxon>Bacillota</taxon>
        <taxon>Bacilli</taxon>
        <taxon>Lactobacillales</taxon>
        <taxon>Streptococcaceae</taxon>
        <taxon>Streptococcus</taxon>
    </lineage>
</organism>
<evidence type="ECO:0000256" key="2">
    <source>
        <dbReference type="ARBA" id="ARBA00022448"/>
    </source>
</evidence>
<dbReference type="GO" id="GO:0042597">
    <property type="term" value="C:periplasmic space"/>
    <property type="evidence" value="ECO:0007669"/>
    <property type="project" value="UniProtKB-SubCell"/>
</dbReference>
<keyword evidence="4" id="KW-0574">Periplasm</keyword>